<keyword evidence="3" id="KW-1133">Transmembrane helix</keyword>
<dbReference type="InterPro" id="IPR016054">
    <property type="entry name" value="LY6_UPA_recep-like"/>
</dbReference>
<dbReference type="PANTHER" id="PTHR20914">
    <property type="entry name" value="LY6/PLAUR DOMAIN-CONTAINING PROTEIN 8"/>
    <property type="match status" value="1"/>
</dbReference>
<reference evidence="6" key="1">
    <citation type="submission" date="2022-03" db="EMBL/GenBank/DDBJ databases">
        <authorList>
            <person name="Alioto T."/>
            <person name="Alioto T."/>
            <person name="Gomez Garrido J."/>
        </authorList>
    </citation>
    <scope>NUCLEOTIDE SEQUENCE</scope>
</reference>
<organism evidence="6 7">
    <name type="scientific">Pelobates cultripes</name>
    <name type="common">Western spadefoot toad</name>
    <dbReference type="NCBI Taxonomy" id="61616"/>
    <lineage>
        <taxon>Eukaryota</taxon>
        <taxon>Metazoa</taxon>
        <taxon>Chordata</taxon>
        <taxon>Craniata</taxon>
        <taxon>Vertebrata</taxon>
        <taxon>Euteleostomi</taxon>
        <taxon>Amphibia</taxon>
        <taxon>Batrachia</taxon>
        <taxon>Anura</taxon>
        <taxon>Pelobatoidea</taxon>
        <taxon>Pelobatidae</taxon>
        <taxon>Pelobates</taxon>
    </lineage>
</organism>
<comment type="subcellular location">
    <subcellularLocation>
        <location evidence="1">Secreted</location>
    </subcellularLocation>
</comment>
<dbReference type="InterPro" id="IPR050918">
    <property type="entry name" value="CNF-like_PLA2_Inhibitor"/>
</dbReference>
<dbReference type="Proteomes" id="UP001295444">
    <property type="component" value="Chromosome 10"/>
</dbReference>
<feature type="chain" id="PRO_5042099149" description="UPAR/Ly6 domain-containing protein" evidence="4">
    <location>
        <begin position="21"/>
        <end position="223"/>
    </location>
</feature>
<dbReference type="Gene3D" id="2.10.60.10">
    <property type="entry name" value="CD59"/>
    <property type="match status" value="2"/>
</dbReference>
<keyword evidence="2" id="KW-0964">Secreted</keyword>
<keyword evidence="3" id="KW-0472">Membrane</keyword>
<dbReference type="Pfam" id="PF00021">
    <property type="entry name" value="UPAR_LY6"/>
    <property type="match status" value="2"/>
</dbReference>
<sequence length="223" mass="23405">MKHLLGLLCGLSALVATGYSLSCVKCLAPGPNSCNGTSINCTSDQVCLSSYEVTSRNGVKVSEIFSRDCLPRTLCDVEGSWSALGGMKSQVATRCCFSDNCTPPEPKLPAVSNEVNGLTCPTCISVESDRCSAEDVIQCTGNENKCFLIAADITGNVSSSLIFRGCSTEIFCVLGMQSVSSNDIHADLKVTCTNGSAGPFGGFSLLVITVITIMISVIHCNFL</sequence>
<dbReference type="CDD" id="cd23572">
    <property type="entry name" value="TFP_LU_ECD_PINLYP_rpt2"/>
    <property type="match status" value="1"/>
</dbReference>
<feature type="domain" description="UPAR/Ly6" evidence="5">
    <location>
        <begin position="20"/>
        <end position="102"/>
    </location>
</feature>
<dbReference type="InterPro" id="IPR045860">
    <property type="entry name" value="Snake_toxin-like_sf"/>
</dbReference>
<dbReference type="PANTHER" id="PTHR20914:SF25">
    <property type="entry name" value="PHOSPHOLIPASE A2 INHIBITOR AND LY6_PLAUR DOMAIN-CONTAINING PROTEIN"/>
    <property type="match status" value="1"/>
</dbReference>
<dbReference type="GO" id="GO:0005576">
    <property type="term" value="C:extracellular region"/>
    <property type="evidence" value="ECO:0007669"/>
    <property type="project" value="UniProtKB-SubCell"/>
</dbReference>
<protein>
    <recommendedName>
        <fullName evidence="5">UPAR/Ly6 domain-containing protein</fullName>
    </recommendedName>
</protein>
<dbReference type="AlphaFoldDB" id="A0AAD1T4T1"/>
<feature type="domain" description="UPAR/Ly6" evidence="5">
    <location>
        <begin position="116"/>
        <end position="193"/>
    </location>
</feature>
<evidence type="ECO:0000256" key="1">
    <source>
        <dbReference type="ARBA" id="ARBA00004613"/>
    </source>
</evidence>
<evidence type="ECO:0000256" key="3">
    <source>
        <dbReference type="SAM" id="Phobius"/>
    </source>
</evidence>
<feature type="signal peptide" evidence="4">
    <location>
        <begin position="1"/>
        <end position="20"/>
    </location>
</feature>
<dbReference type="EMBL" id="OW240921">
    <property type="protein sequence ID" value="CAH2318608.1"/>
    <property type="molecule type" value="Genomic_DNA"/>
</dbReference>
<dbReference type="SUPFAM" id="SSF57302">
    <property type="entry name" value="Snake toxin-like"/>
    <property type="match status" value="2"/>
</dbReference>
<accession>A0AAD1T4T1</accession>
<name>A0AAD1T4T1_PELCU</name>
<keyword evidence="7" id="KW-1185">Reference proteome</keyword>
<evidence type="ECO:0000256" key="2">
    <source>
        <dbReference type="ARBA" id="ARBA00022525"/>
    </source>
</evidence>
<feature type="transmembrane region" description="Helical" evidence="3">
    <location>
        <begin position="200"/>
        <end position="222"/>
    </location>
</feature>
<evidence type="ECO:0000259" key="5">
    <source>
        <dbReference type="Pfam" id="PF00021"/>
    </source>
</evidence>
<evidence type="ECO:0000313" key="6">
    <source>
        <dbReference type="EMBL" id="CAH2318608.1"/>
    </source>
</evidence>
<proteinExistence type="predicted"/>
<keyword evidence="4" id="KW-0732">Signal</keyword>
<evidence type="ECO:0000313" key="7">
    <source>
        <dbReference type="Proteomes" id="UP001295444"/>
    </source>
</evidence>
<gene>
    <name evidence="6" type="ORF">PECUL_23A021122</name>
</gene>
<evidence type="ECO:0000256" key="4">
    <source>
        <dbReference type="SAM" id="SignalP"/>
    </source>
</evidence>
<keyword evidence="3" id="KW-0812">Transmembrane</keyword>